<name>A0AAV4XIY7_CAEEX</name>
<comment type="caution">
    <text evidence="1">The sequence shown here is derived from an EMBL/GenBank/DDBJ whole genome shotgun (WGS) entry which is preliminary data.</text>
</comment>
<evidence type="ECO:0000313" key="2">
    <source>
        <dbReference type="Proteomes" id="UP001054945"/>
    </source>
</evidence>
<reference evidence="1 2" key="1">
    <citation type="submission" date="2021-06" db="EMBL/GenBank/DDBJ databases">
        <title>Caerostris extrusa draft genome.</title>
        <authorList>
            <person name="Kono N."/>
            <person name="Arakawa K."/>
        </authorList>
    </citation>
    <scope>NUCLEOTIDE SEQUENCE [LARGE SCALE GENOMIC DNA]</scope>
</reference>
<gene>
    <name evidence="1" type="ORF">CEXT_73301</name>
</gene>
<organism evidence="1 2">
    <name type="scientific">Caerostris extrusa</name>
    <name type="common">Bark spider</name>
    <name type="synonym">Caerostris bankana</name>
    <dbReference type="NCBI Taxonomy" id="172846"/>
    <lineage>
        <taxon>Eukaryota</taxon>
        <taxon>Metazoa</taxon>
        <taxon>Ecdysozoa</taxon>
        <taxon>Arthropoda</taxon>
        <taxon>Chelicerata</taxon>
        <taxon>Arachnida</taxon>
        <taxon>Araneae</taxon>
        <taxon>Araneomorphae</taxon>
        <taxon>Entelegynae</taxon>
        <taxon>Araneoidea</taxon>
        <taxon>Araneidae</taxon>
        <taxon>Caerostris</taxon>
    </lineage>
</organism>
<sequence length="84" mass="9689">MTPIFLPFKSMLLSLYELNLGLEFGFAKPPFLNVLIHLWGSGRGWMNNSRSGTEPFGTKRTLRKYYPSPRLEFPKEDETSLFSS</sequence>
<dbReference type="Proteomes" id="UP001054945">
    <property type="component" value="Unassembled WGS sequence"/>
</dbReference>
<dbReference type="EMBL" id="BPLR01000408">
    <property type="protein sequence ID" value="GIY94599.1"/>
    <property type="molecule type" value="Genomic_DNA"/>
</dbReference>
<dbReference type="AlphaFoldDB" id="A0AAV4XIY7"/>
<protein>
    <submittedName>
        <fullName evidence="1">Uncharacterized protein</fullName>
    </submittedName>
</protein>
<keyword evidence="2" id="KW-1185">Reference proteome</keyword>
<evidence type="ECO:0000313" key="1">
    <source>
        <dbReference type="EMBL" id="GIY94599.1"/>
    </source>
</evidence>
<proteinExistence type="predicted"/>
<accession>A0AAV4XIY7</accession>